<dbReference type="EC" id="2.3.1.181" evidence="6 7"/>
<evidence type="ECO:0000256" key="7">
    <source>
        <dbReference type="PIRNR" id="PIRNR016262"/>
    </source>
</evidence>
<feature type="binding site" evidence="6 9">
    <location>
        <begin position="92"/>
        <end position="99"/>
    </location>
    <ligand>
        <name>substrate</name>
    </ligand>
</feature>
<comment type="pathway">
    <text evidence="1 6 7">Protein modification; protein lipoylation via endogenous pathway; protein N(6)-(lipoyl)lysine from octanoyl-[acyl-carrier-protein]: step 1/2.</text>
</comment>
<dbReference type="FunFam" id="3.30.930.10:FF:000035">
    <property type="entry name" value="Putative lipoyltransferase 2, mitochondrial"/>
    <property type="match status" value="1"/>
</dbReference>
<dbReference type="InterPro" id="IPR020605">
    <property type="entry name" value="Octanoyltransferase_CS"/>
</dbReference>
<keyword evidence="4 6" id="KW-0012">Acyltransferase</keyword>
<dbReference type="HAMAP" id="MF_00013">
    <property type="entry name" value="LipB"/>
    <property type="match status" value="1"/>
</dbReference>
<dbReference type="PANTHER" id="PTHR10993:SF12">
    <property type="entry name" value="OCTANOYLTRANSFERASE"/>
    <property type="match status" value="1"/>
</dbReference>
<keyword evidence="2 6" id="KW-0963">Cytoplasm</keyword>
<organism evidence="12 13">
    <name type="scientific">Rufibacter immobilis</name>
    <dbReference type="NCBI Taxonomy" id="1348778"/>
    <lineage>
        <taxon>Bacteria</taxon>
        <taxon>Pseudomonadati</taxon>
        <taxon>Bacteroidota</taxon>
        <taxon>Cytophagia</taxon>
        <taxon>Cytophagales</taxon>
        <taxon>Hymenobacteraceae</taxon>
        <taxon>Rufibacter</taxon>
    </lineage>
</organism>
<protein>
    <recommendedName>
        <fullName evidence="6 7">Octanoyltransferase</fullName>
        <ecNumber evidence="6 7">2.3.1.181</ecNumber>
    </recommendedName>
    <alternativeName>
        <fullName evidence="6">Lipoate-protein ligase B</fullName>
    </alternativeName>
    <alternativeName>
        <fullName evidence="6">Lipoyl/octanoyl transferase</fullName>
    </alternativeName>
    <alternativeName>
        <fullName evidence="6">Octanoyl-[acyl-carrier-protein]-protein N-octanoyltransferase</fullName>
    </alternativeName>
</protein>
<dbReference type="InterPro" id="IPR004143">
    <property type="entry name" value="BPL_LPL_catalytic"/>
</dbReference>
<feature type="site" description="Lowers pKa of active site Cys" evidence="6 10">
    <location>
        <position position="162"/>
    </location>
</feature>
<feature type="binding site" evidence="6 9">
    <location>
        <begin position="178"/>
        <end position="180"/>
    </location>
    <ligand>
        <name>substrate</name>
    </ligand>
</feature>
<dbReference type="InterPro" id="IPR045864">
    <property type="entry name" value="aa-tRNA-synth_II/BPL/LPL"/>
</dbReference>
<proteinExistence type="inferred from homology"/>
<dbReference type="GO" id="GO:0033819">
    <property type="term" value="F:lipoyl(octanoyl) transferase activity"/>
    <property type="evidence" value="ECO:0007669"/>
    <property type="project" value="UniProtKB-EC"/>
</dbReference>
<dbReference type="AlphaFoldDB" id="A0A3M9N557"/>
<evidence type="ECO:0000256" key="6">
    <source>
        <dbReference type="HAMAP-Rule" id="MF_00013"/>
    </source>
</evidence>
<evidence type="ECO:0000313" key="13">
    <source>
        <dbReference type="Proteomes" id="UP000271010"/>
    </source>
</evidence>
<dbReference type="SUPFAM" id="SSF55681">
    <property type="entry name" value="Class II aaRS and biotin synthetases"/>
    <property type="match status" value="1"/>
</dbReference>
<dbReference type="GO" id="GO:0005737">
    <property type="term" value="C:cytoplasm"/>
    <property type="evidence" value="ECO:0007669"/>
    <property type="project" value="UniProtKB-SubCell"/>
</dbReference>
<reference evidence="12 13" key="1">
    <citation type="submission" date="2018-11" db="EMBL/GenBank/DDBJ databases">
        <title>Rufibacter latericius sp. nov., isolated from water in Baiyang Lake.</title>
        <authorList>
            <person name="Yang Y."/>
        </authorList>
    </citation>
    <scope>NUCLEOTIDE SEQUENCE [LARGE SCALE GENOMIC DNA]</scope>
    <source>
        <strain evidence="12 13">MCC P1</strain>
    </source>
</reference>
<evidence type="ECO:0000256" key="4">
    <source>
        <dbReference type="ARBA" id="ARBA00023315"/>
    </source>
</evidence>
<evidence type="ECO:0000256" key="9">
    <source>
        <dbReference type="PIRSR" id="PIRSR016262-2"/>
    </source>
</evidence>
<feature type="domain" description="BPL/LPL catalytic" evidence="11">
    <location>
        <begin position="47"/>
        <end position="235"/>
    </location>
</feature>
<comment type="catalytic activity">
    <reaction evidence="6 7">
        <text>octanoyl-[ACP] + L-lysyl-[protein] = N(6)-octanoyl-L-lysyl-[protein] + holo-[ACP] + H(+)</text>
        <dbReference type="Rhea" id="RHEA:17665"/>
        <dbReference type="Rhea" id="RHEA-COMP:9636"/>
        <dbReference type="Rhea" id="RHEA-COMP:9685"/>
        <dbReference type="Rhea" id="RHEA-COMP:9752"/>
        <dbReference type="Rhea" id="RHEA-COMP:9928"/>
        <dbReference type="ChEBI" id="CHEBI:15378"/>
        <dbReference type="ChEBI" id="CHEBI:29969"/>
        <dbReference type="ChEBI" id="CHEBI:64479"/>
        <dbReference type="ChEBI" id="CHEBI:78463"/>
        <dbReference type="ChEBI" id="CHEBI:78809"/>
        <dbReference type="EC" id="2.3.1.181"/>
    </reaction>
</comment>
<dbReference type="UniPathway" id="UPA00538">
    <property type="reaction ID" value="UER00592"/>
</dbReference>
<dbReference type="Gene3D" id="3.30.930.10">
    <property type="entry name" value="Bira Bifunctional Protein, Domain 2"/>
    <property type="match status" value="1"/>
</dbReference>
<comment type="miscellaneous">
    <text evidence="6">In the reaction, the free carboxyl group of octanoic acid is attached via an amide linkage to the epsilon-amino group of a specific lysine residue of lipoyl domains of lipoate-dependent enzymes.</text>
</comment>
<evidence type="ECO:0000313" key="12">
    <source>
        <dbReference type="EMBL" id="RNI32515.1"/>
    </source>
</evidence>
<keyword evidence="13" id="KW-1185">Reference proteome</keyword>
<dbReference type="NCBIfam" id="TIGR00214">
    <property type="entry name" value="lipB"/>
    <property type="match status" value="1"/>
</dbReference>
<evidence type="ECO:0000256" key="5">
    <source>
        <dbReference type="ARBA" id="ARBA00024732"/>
    </source>
</evidence>
<evidence type="ECO:0000256" key="3">
    <source>
        <dbReference type="ARBA" id="ARBA00022679"/>
    </source>
</evidence>
<sequence>MKQNKEVVYERMGLVDYQQAWDYQEQLLKQIVGVKTQNRSLEEAEHLQTPNYLLLCQHPHVYTLGKSGHEEHLLLNEQQLEERHASFYKINRGGDITYHGPGQLVAYPILDLENFFTDIHLYLRLLEEAVIQTLSEYGLQAGRIAGLTGVWLDFEEQRNPRKICAMGVKCSRWVTMHGLALNVNTDLSYFGNIVPCGISDKAVTSLEKELGHAVPIEEVEEKLLRHFEKLFEAKLLLQQYEERH</sequence>
<evidence type="ECO:0000256" key="8">
    <source>
        <dbReference type="PIRSR" id="PIRSR016262-1"/>
    </source>
</evidence>
<feature type="active site" description="Acyl-thioester intermediate" evidence="6 8">
    <location>
        <position position="196"/>
    </location>
</feature>
<name>A0A3M9N557_9BACT</name>
<dbReference type="NCBIfam" id="NF010925">
    <property type="entry name" value="PRK14345.1"/>
    <property type="match status" value="1"/>
</dbReference>
<comment type="caution">
    <text evidence="12">The sequence shown here is derived from an EMBL/GenBank/DDBJ whole genome shotgun (WGS) entry which is preliminary data.</text>
</comment>
<evidence type="ECO:0000256" key="10">
    <source>
        <dbReference type="PIRSR" id="PIRSR016262-3"/>
    </source>
</evidence>
<dbReference type="EMBL" id="RJJE01000002">
    <property type="protein sequence ID" value="RNI32515.1"/>
    <property type="molecule type" value="Genomic_DNA"/>
</dbReference>
<keyword evidence="3 6" id="KW-0808">Transferase</keyword>
<dbReference type="OrthoDB" id="9787061at2"/>
<comment type="similarity">
    <text evidence="6 7">Belongs to the LipB family.</text>
</comment>
<dbReference type="GO" id="GO:0009249">
    <property type="term" value="P:protein lipoylation"/>
    <property type="evidence" value="ECO:0007669"/>
    <property type="project" value="InterPro"/>
</dbReference>
<dbReference type="Pfam" id="PF21948">
    <property type="entry name" value="LplA-B_cat"/>
    <property type="match status" value="1"/>
</dbReference>
<dbReference type="Proteomes" id="UP000271010">
    <property type="component" value="Unassembled WGS sequence"/>
</dbReference>
<dbReference type="PANTHER" id="PTHR10993">
    <property type="entry name" value="OCTANOYLTRANSFERASE"/>
    <property type="match status" value="1"/>
</dbReference>
<comment type="function">
    <text evidence="5 6 7">Catalyzes the transfer of endogenously produced octanoic acid from octanoyl-acyl-carrier-protein onto the lipoyl domains of lipoate-dependent enzymes. Lipoyl-ACP can also act as a substrate although octanoyl-ACP is likely to be the physiological substrate.</text>
</comment>
<dbReference type="PIRSF" id="PIRSF016262">
    <property type="entry name" value="LPLase"/>
    <property type="match status" value="1"/>
</dbReference>
<dbReference type="PROSITE" id="PS51733">
    <property type="entry name" value="BPL_LPL_CATALYTIC"/>
    <property type="match status" value="1"/>
</dbReference>
<evidence type="ECO:0000256" key="2">
    <source>
        <dbReference type="ARBA" id="ARBA00022490"/>
    </source>
</evidence>
<dbReference type="PROSITE" id="PS01313">
    <property type="entry name" value="LIPB"/>
    <property type="match status" value="1"/>
</dbReference>
<dbReference type="RefSeq" id="WP_123131815.1">
    <property type="nucleotide sequence ID" value="NZ_RJJE01000002.1"/>
</dbReference>
<gene>
    <name evidence="6 12" type="primary">lipB</name>
    <name evidence="12" type="ORF">EFA69_04115</name>
</gene>
<evidence type="ECO:0000256" key="1">
    <source>
        <dbReference type="ARBA" id="ARBA00004821"/>
    </source>
</evidence>
<evidence type="ECO:0000259" key="11">
    <source>
        <dbReference type="PROSITE" id="PS51733"/>
    </source>
</evidence>
<dbReference type="InterPro" id="IPR000544">
    <property type="entry name" value="Octanoyltransferase"/>
</dbReference>
<feature type="binding site" evidence="6 9">
    <location>
        <begin position="165"/>
        <end position="167"/>
    </location>
    <ligand>
        <name>substrate</name>
    </ligand>
</feature>
<comment type="subcellular location">
    <subcellularLocation>
        <location evidence="6">Cytoplasm</location>
    </subcellularLocation>
</comment>
<dbReference type="CDD" id="cd16444">
    <property type="entry name" value="LipB"/>
    <property type="match status" value="1"/>
</dbReference>
<accession>A0A3M9N557</accession>